<dbReference type="AlphaFoldDB" id="A0A841QXX2"/>
<comment type="function">
    <text evidence="2">Catalyzes the formation of N(4)-acetylcytidine (ac(4)C) at the wobble position of elongator tRNA(Met), using acetate and ATP as substrates. First activates an acetate ion to form acetyladenylate (Ac-AMP) and then transfers the acetyl group to tRNA to form ac(4)C34.</text>
</comment>
<keyword evidence="4" id="KW-1185">Reference proteome</keyword>
<gene>
    <name evidence="2" type="primary">tmcAL</name>
    <name evidence="3" type="ORF">HNR45_000484</name>
</gene>
<dbReference type="PANTHER" id="PTHR37825">
    <property type="entry name" value="TRNA(MET) CYTIDINE ACETATE LIGASE"/>
    <property type="match status" value="1"/>
</dbReference>
<dbReference type="GO" id="GO:0016879">
    <property type="term" value="F:ligase activity, forming carbon-nitrogen bonds"/>
    <property type="evidence" value="ECO:0007669"/>
    <property type="project" value="UniProtKB-UniRule"/>
</dbReference>
<dbReference type="Proteomes" id="UP000591941">
    <property type="component" value="Unassembled WGS sequence"/>
</dbReference>
<dbReference type="Pfam" id="PF05636">
    <property type="entry name" value="HIGH_NTase1"/>
    <property type="match status" value="1"/>
</dbReference>
<comment type="caution">
    <text evidence="2">Lacks conserved residue(s) required for the propagation of feature annotation.</text>
</comment>
<evidence type="ECO:0000313" key="4">
    <source>
        <dbReference type="Proteomes" id="UP000591941"/>
    </source>
</evidence>
<evidence type="ECO:0000313" key="3">
    <source>
        <dbReference type="EMBL" id="MBB6477454.1"/>
    </source>
</evidence>
<dbReference type="EMBL" id="JACHHI010000002">
    <property type="protein sequence ID" value="MBB6477454.1"/>
    <property type="molecule type" value="Genomic_DNA"/>
</dbReference>
<keyword evidence="3" id="KW-0808">Transferase</keyword>
<accession>A0A841QXX2</accession>
<dbReference type="PANTHER" id="PTHR37825:SF1">
    <property type="entry name" value="TRNA(MET) CYTIDINE ACETATE LIGASE"/>
    <property type="match status" value="1"/>
</dbReference>
<protein>
    <recommendedName>
        <fullName evidence="2">tRNA(Met) cytidine acetate ligase</fullName>
        <ecNumber evidence="2">6.3.4.-</ecNumber>
    </recommendedName>
</protein>
<keyword evidence="2" id="KW-0547">Nucleotide-binding</keyword>
<organism evidence="3 4">
    <name type="scientific">Negativicoccus succinicivorans</name>
    <dbReference type="NCBI Taxonomy" id="620903"/>
    <lineage>
        <taxon>Bacteria</taxon>
        <taxon>Bacillati</taxon>
        <taxon>Bacillota</taxon>
        <taxon>Negativicutes</taxon>
        <taxon>Veillonellales</taxon>
        <taxon>Veillonellaceae</taxon>
        <taxon>Negativicoccus</taxon>
    </lineage>
</organism>
<keyword evidence="2" id="KW-0067">ATP-binding</keyword>
<comment type="caution">
    <text evidence="3">The sequence shown here is derived from an EMBL/GenBank/DDBJ whole genome shotgun (WGS) entry which is preliminary data.</text>
</comment>
<dbReference type="GO" id="GO:0005524">
    <property type="term" value="F:ATP binding"/>
    <property type="evidence" value="ECO:0007669"/>
    <property type="project" value="UniProtKB-KW"/>
</dbReference>
<dbReference type="EC" id="6.3.4.-" evidence="2"/>
<feature type="binding site" evidence="2">
    <location>
        <position position="105"/>
    </location>
    <ligand>
        <name>ATP</name>
        <dbReference type="ChEBI" id="CHEBI:30616"/>
    </ligand>
</feature>
<comment type="catalytic activity">
    <reaction evidence="2">
        <text>cytidine(34) in elongator tRNA(Met) + acetate + ATP = N(4)-acetylcytidine(34) in elongator tRNA(Met) + AMP + diphosphate</text>
        <dbReference type="Rhea" id="RHEA:58144"/>
        <dbReference type="Rhea" id="RHEA-COMP:10693"/>
        <dbReference type="Rhea" id="RHEA-COMP:10694"/>
        <dbReference type="ChEBI" id="CHEBI:30089"/>
        <dbReference type="ChEBI" id="CHEBI:30616"/>
        <dbReference type="ChEBI" id="CHEBI:33019"/>
        <dbReference type="ChEBI" id="CHEBI:74900"/>
        <dbReference type="ChEBI" id="CHEBI:82748"/>
        <dbReference type="ChEBI" id="CHEBI:456215"/>
    </reaction>
</comment>
<comment type="similarity">
    <text evidence="2">Belongs to the TmcAL family.</text>
</comment>
<feature type="binding site" evidence="2">
    <location>
        <begin position="11"/>
        <end position="24"/>
    </location>
    <ligand>
        <name>ATP</name>
        <dbReference type="ChEBI" id="CHEBI:30616"/>
    </ligand>
</feature>
<comment type="subcellular location">
    <subcellularLocation>
        <location evidence="2">Cytoplasm</location>
    </subcellularLocation>
</comment>
<dbReference type="InterPro" id="IPR008513">
    <property type="entry name" value="tRNA(Met)_cyd_acetate_ligase"/>
</dbReference>
<reference evidence="3 4" key="1">
    <citation type="submission" date="2020-08" db="EMBL/GenBank/DDBJ databases">
        <title>Genomic Encyclopedia of Type Strains, Phase IV (KMG-IV): sequencing the most valuable type-strain genomes for metagenomic binning, comparative biology and taxonomic classification.</title>
        <authorList>
            <person name="Goeker M."/>
        </authorList>
    </citation>
    <scope>NUCLEOTIDE SEQUENCE [LARGE SCALE GENOMIC DNA]</scope>
    <source>
        <strain evidence="3 4">DSM 21255</strain>
    </source>
</reference>
<dbReference type="Gene3D" id="3.40.50.620">
    <property type="entry name" value="HUPs"/>
    <property type="match status" value="1"/>
</dbReference>
<name>A0A841QXX2_9FIRM</name>
<sequence length="398" mass="43101">MSAATEVVGIVAEYNPLHQGHVAQIKAVRKAFGDAPIVIALTGAFVQRGEPAVADPWTRARWALHAGADLVVELPAIFALRSAEHFAAGGVRLLHAVGVTTLVCGAENPDLAALKKLADGPNPTALQTALAQGLSYPAAMEAAFAATDPDIAPLLRTPNNILAAGYLRAIERYAPSLCLAPLLRERSDSAEGIAGISGSAVRARLQEGLVPRDMLPAYTYDDLSEALRAGVFPQPERYELLALQALRLLTPATLAQLGEFSEGLEDRWYAARNAATLAELWNDVKTKRYPQTRLSRLLVQVLLGMRRQDLNDAAKTGPAWVYPLAFTPRGAALLRNVTLPILDRYGKMRKTLPPQAVDWLVYDERATDLAALCCANPEYRAGGARFYRRPVTPTKELQ</sequence>
<dbReference type="GO" id="GO:0016740">
    <property type="term" value="F:transferase activity"/>
    <property type="evidence" value="ECO:0007669"/>
    <property type="project" value="UniProtKB-KW"/>
</dbReference>
<feature type="binding site" evidence="2">
    <location>
        <position position="159"/>
    </location>
    <ligand>
        <name>ATP</name>
        <dbReference type="ChEBI" id="CHEBI:30616"/>
    </ligand>
</feature>
<evidence type="ECO:0000256" key="2">
    <source>
        <dbReference type="HAMAP-Rule" id="MF_01539"/>
    </source>
</evidence>
<dbReference type="GO" id="GO:0006400">
    <property type="term" value="P:tRNA modification"/>
    <property type="evidence" value="ECO:0007669"/>
    <property type="project" value="UniProtKB-UniRule"/>
</dbReference>
<dbReference type="GO" id="GO:0000049">
    <property type="term" value="F:tRNA binding"/>
    <property type="evidence" value="ECO:0007669"/>
    <property type="project" value="UniProtKB-KW"/>
</dbReference>
<keyword evidence="1 2" id="KW-0819">tRNA processing</keyword>
<evidence type="ECO:0000256" key="1">
    <source>
        <dbReference type="ARBA" id="ARBA00022694"/>
    </source>
</evidence>
<dbReference type="SUPFAM" id="SSF52374">
    <property type="entry name" value="Nucleotidylyl transferase"/>
    <property type="match status" value="1"/>
</dbReference>
<dbReference type="GeneID" id="93485762"/>
<feature type="binding site" evidence="2">
    <location>
        <position position="184"/>
    </location>
    <ligand>
        <name>ATP</name>
        <dbReference type="ChEBI" id="CHEBI:30616"/>
    </ligand>
</feature>
<dbReference type="RefSeq" id="WP_184327517.1">
    <property type="nucleotide sequence ID" value="NZ_CAURBC010000002.1"/>
</dbReference>
<dbReference type="HAMAP" id="MF_01539">
    <property type="entry name" value="TmcAL"/>
    <property type="match status" value="1"/>
</dbReference>
<dbReference type="InterPro" id="IPR014729">
    <property type="entry name" value="Rossmann-like_a/b/a_fold"/>
</dbReference>
<keyword evidence="2" id="KW-0963">Cytoplasm</keyword>
<keyword evidence="2" id="KW-0694">RNA-binding</keyword>
<dbReference type="GO" id="GO:0005737">
    <property type="term" value="C:cytoplasm"/>
    <property type="evidence" value="ECO:0007669"/>
    <property type="project" value="UniProtKB-SubCell"/>
</dbReference>
<keyword evidence="2" id="KW-0436">Ligase</keyword>
<proteinExistence type="inferred from homology"/>
<keyword evidence="2" id="KW-0820">tRNA-binding</keyword>